<keyword evidence="8" id="KW-1185">Reference proteome</keyword>
<dbReference type="InterPro" id="IPR011990">
    <property type="entry name" value="TPR-like_helical_dom_sf"/>
</dbReference>
<comment type="similarity">
    <text evidence="2">Belongs to the KIF-binding protein family.</text>
</comment>
<comment type="caution">
    <text evidence="7">The sequence shown here is derived from an EMBL/GenBank/DDBJ whole genome shotgun (WGS) entry which is preliminary data.</text>
</comment>
<protein>
    <recommendedName>
        <fullName evidence="3">KIF-binding protein</fullName>
    </recommendedName>
</protein>
<organism evidence="7 8">
    <name type="scientific">Batillaria attramentaria</name>
    <dbReference type="NCBI Taxonomy" id="370345"/>
    <lineage>
        <taxon>Eukaryota</taxon>
        <taxon>Metazoa</taxon>
        <taxon>Spiralia</taxon>
        <taxon>Lophotrochozoa</taxon>
        <taxon>Mollusca</taxon>
        <taxon>Gastropoda</taxon>
        <taxon>Caenogastropoda</taxon>
        <taxon>Sorbeoconcha</taxon>
        <taxon>Cerithioidea</taxon>
        <taxon>Batillariidae</taxon>
        <taxon>Batillaria</taxon>
    </lineage>
</organism>
<dbReference type="InterPro" id="IPR019734">
    <property type="entry name" value="TPR_rpt"/>
</dbReference>
<dbReference type="SMART" id="SM00028">
    <property type="entry name" value="TPR"/>
    <property type="match status" value="2"/>
</dbReference>
<name>A0ABD0M7A9_9CAEN</name>
<accession>A0ABD0M7A9</accession>
<dbReference type="GO" id="GO:0005856">
    <property type="term" value="C:cytoskeleton"/>
    <property type="evidence" value="ECO:0007669"/>
    <property type="project" value="UniProtKB-SubCell"/>
</dbReference>
<dbReference type="EMBL" id="JACVVK020000005">
    <property type="protein sequence ID" value="KAK7507063.1"/>
    <property type="molecule type" value="Genomic_DNA"/>
</dbReference>
<dbReference type="PANTHER" id="PTHR46321:SF1">
    <property type="entry name" value="KIF-BINDING PROTEIN"/>
    <property type="match status" value="1"/>
</dbReference>
<evidence type="ECO:0000313" key="8">
    <source>
        <dbReference type="Proteomes" id="UP001519460"/>
    </source>
</evidence>
<evidence type="ECO:0000256" key="5">
    <source>
        <dbReference type="ARBA" id="ARBA00023212"/>
    </source>
</evidence>
<evidence type="ECO:0000256" key="1">
    <source>
        <dbReference type="ARBA" id="ARBA00004245"/>
    </source>
</evidence>
<reference evidence="7 8" key="1">
    <citation type="journal article" date="2023" name="Sci. Data">
        <title>Genome assembly of the Korean intertidal mud-creeper Batillaria attramentaria.</title>
        <authorList>
            <person name="Patra A.K."/>
            <person name="Ho P.T."/>
            <person name="Jun S."/>
            <person name="Lee S.J."/>
            <person name="Kim Y."/>
            <person name="Won Y.J."/>
        </authorList>
    </citation>
    <scope>NUCLEOTIDE SEQUENCE [LARGE SCALE GENOMIC DNA]</scope>
    <source>
        <strain evidence="7">Wonlab-2016</strain>
    </source>
</reference>
<dbReference type="Pfam" id="PF12309">
    <property type="entry name" value="KBP_C"/>
    <property type="match status" value="1"/>
</dbReference>
<feature type="region of interest" description="Disordered" evidence="6">
    <location>
        <begin position="310"/>
        <end position="361"/>
    </location>
</feature>
<dbReference type="InterPro" id="IPR022083">
    <property type="entry name" value="KBP"/>
</dbReference>
<dbReference type="Gene3D" id="1.25.40.10">
    <property type="entry name" value="Tetratricopeptide repeat domain"/>
    <property type="match status" value="1"/>
</dbReference>
<evidence type="ECO:0000256" key="6">
    <source>
        <dbReference type="SAM" id="MobiDB-lite"/>
    </source>
</evidence>
<evidence type="ECO:0000256" key="2">
    <source>
        <dbReference type="ARBA" id="ARBA00010305"/>
    </source>
</evidence>
<gene>
    <name evidence="7" type="ORF">BaRGS_00001914</name>
</gene>
<keyword evidence="5" id="KW-0206">Cytoskeleton</keyword>
<dbReference type="AlphaFoldDB" id="A0ABD0M7A9"/>
<dbReference type="Proteomes" id="UP001519460">
    <property type="component" value="Unassembled WGS sequence"/>
</dbReference>
<comment type="subcellular location">
    <subcellularLocation>
        <location evidence="1">Cytoplasm</location>
        <location evidence="1">Cytoskeleton</location>
    </subcellularLocation>
</comment>
<evidence type="ECO:0000313" key="7">
    <source>
        <dbReference type="EMBL" id="KAK7507063.1"/>
    </source>
</evidence>
<dbReference type="SUPFAM" id="SSF48452">
    <property type="entry name" value="TPR-like"/>
    <property type="match status" value="1"/>
</dbReference>
<proteinExistence type="inferred from homology"/>
<dbReference type="PANTHER" id="PTHR46321">
    <property type="entry name" value="KIF1-BINDING PROTEIN"/>
    <property type="match status" value="1"/>
</dbReference>
<keyword evidence="4" id="KW-0963">Cytoplasm</keyword>
<feature type="compositionally biased region" description="Basic and acidic residues" evidence="6">
    <location>
        <begin position="310"/>
        <end position="337"/>
    </location>
</feature>
<evidence type="ECO:0000256" key="3">
    <source>
        <dbReference type="ARBA" id="ARBA00016840"/>
    </source>
</evidence>
<evidence type="ECO:0000256" key="4">
    <source>
        <dbReference type="ARBA" id="ARBA00022490"/>
    </source>
</evidence>
<sequence>MAGLAEFLNNEGYEQFKNAMFLTREASKDDPENEPYKSFYEARTILSDLKAKVSDFRTDDTDNRHLIIALAALDVFLGANYCETDETSSGEEHLSRAMKSLEEAKMQDDAISVYIQALNHLGILWSARGQHDKAKEFLDRAESLFKEYKENVGGSPESAEEFFQKPEKDENEVLRNRAQKFEATHTLTLYYKAQVLAKLGESDASAKYCHTTLRRQLDSHEYDATDWALNAATLSQVYLTRGKFTLARHCLASASVIFQETEPSRDDSEEARENWSYKDADIRRCWIKYGLHLLESSRDEMLKQVETFDEDHNLEKGQGEKSAKDDHNADLKSRDAGNDSSEYTDQKDSRGSNDVNDSGKSFEPFNLEVTRYEERVTDQLVKTFDEARCVFLFIQDGINYATSVYKLDGHCSDYIELIQDHSKAYKLLAFFELDMERQCRMHKRRVDMLLATLNEVNPQYYLLVCRQLIFEIAETYSSMLDIKLSMIELQGAQPTPHAVKKINHLAQQSIRQYEAYLDTMKGGKPDYPDTFPDGNTRPGLVAMFCIGRLWGKILTPDVGERLECMKKSLEHYKFVVDYCQRHPEAKVEVESELPLCQELSTLLPVKMEKIRAGVNI</sequence>